<dbReference type="Gene3D" id="2.60.120.560">
    <property type="entry name" value="Exo-inulinase, domain 1"/>
    <property type="match status" value="1"/>
</dbReference>
<protein>
    <submittedName>
        <fullName evidence="3">DUF1080 domain-containing protein</fullName>
    </submittedName>
</protein>
<name>A0ABP8LET4_9BACT</name>
<dbReference type="EMBL" id="BAABHC010000004">
    <property type="protein sequence ID" value="GAA4427982.1"/>
    <property type="molecule type" value="Genomic_DNA"/>
</dbReference>
<evidence type="ECO:0000313" key="3">
    <source>
        <dbReference type="EMBL" id="GAA4427982.1"/>
    </source>
</evidence>
<dbReference type="InterPro" id="IPR010496">
    <property type="entry name" value="AL/BT2_dom"/>
</dbReference>
<gene>
    <name evidence="3" type="ORF">GCM10023188_11730</name>
</gene>
<accession>A0ABP8LET4</accession>
<evidence type="ECO:0000259" key="2">
    <source>
        <dbReference type="Pfam" id="PF06439"/>
    </source>
</evidence>
<keyword evidence="1" id="KW-0732">Signal</keyword>
<dbReference type="Proteomes" id="UP001500552">
    <property type="component" value="Unassembled WGS sequence"/>
</dbReference>
<dbReference type="Pfam" id="PF06439">
    <property type="entry name" value="3keto-disac_hyd"/>
    <property type="match status" value="1"/>
</dbReference>
<dbReference type="PROSITE" id="PS51257">
    <property type="entry name" value="PROKAR_LIPOPROTEIN"/>
    <property type="match status" value="1"/>
</dbReference>
<evidence type="ECO:0000256" key="1">
    <source>
        <dbReference type="SAM" id="SignalP"/>
    </source>
</evidence>
<dbReference type="SUPFAM" id="SSF49899">
    <property type="entry name" value="Concanavalin A-like lectins/glucanases"/>
    <property type="match status" value="1"/>
</dbReference>
<feature type="signal peptide" evidence="1">
    <location>
        <begin position="1"/>
        <end position="21"/>
    </location>
</feature>
<keyword evidence="4" id="KW-1185">Reference proteome</keyword>
<sequence>MIRNIAACCALAALISCQSNTSETETDTAMTQETAEPMAENEEWTPLFDGKTTEGWHTYGSDSVGQAWQVVDGALYLDPAAKKSGKTGGDLVTDKEYSDYHLKLDWKVAKNGNSGIIFYVKEDPAKYQNTYNTGLEMQVLDNEGHPDAKINKHRAGDLYDLIASSPETVKPAGEWNHVEIISNDGQLELYQNGEKVVTTTLWDDNWKKMVAGSKFKDMEDFGTFKSGKIALQDHGDAVWYKDIMIKEL</sequence>
<feature type="domain" description="3-keto-alpha-glucoside-1,2-lyase/3-keto-2-hydroxy-glucal hydratase" evidence="2">
    <location>
        <begin position="43"/>
        <end position="246"/>
    </location>
</feature>
<feature type="chain" id="PRO_5045793493" evidence="1">
    <location>
        <begin position="22"/>
        <end position="248"/>
    </location>
</feature>
<evidence type="ECO:0000313" key="4">
    <source>
        <dbReference type="Proteomes" id="UP001500552"/>
    </source>
</evidence>
<reference evidence="4" key="1">
    <citation type="journal article" date="2019" name="Int. J. Syst. Evol. Microbiol.">
        <title>The Global Catalogue of Microorganisms (GCM) 10K type strain sequencing project: providing services to taxonomists for standard genome sequencing and annotation.</title>
        <authorList>
            <consortium name="The Broad Institute Genomics Platform"/>
            <consortium name="The Broad Institute Genome Sequencing Center for Infectious Disease"/>
            <person name="Wu L."/>
            <person name="Ma J."/>
        </authorList>
    </citation>
    <scope>NUCLEOTIDE SEQUENCE [LARGE SCALE GENOMIC DNA]</scope>
    <source>
        <strain evidence="4">JCM 17926</strain>
    </source>
</reference>
<comment type="caution">
    <text evidence="3">The sequence shown here is derived from an EMBL/GenBank/DDBJ whole genome shotgun (WGS) entry which is preliminary data.</text>
</comment>
<proteinExistence type="predicted"/>
<dbReference type="InterPro" id="IPR013320">
    <property type="entry name" value="ConA-like_dom_sf"/>
</dbReference>
<organism evidence="3 4">
    <name type="scientific">Pontibacter saemangeumensis</name>
    <dbReference type="NCBI Taxonomy" id="1084525"/>
    <lineage>
        <taxon>Bacteria</taxon>
        <taxon>Pseudomonadati</taxon>
        <taxon>Bacteroidota</taxon>
        <taxon>Cytophagia</taxon>
        <taxon>Cytophagales</taxon>
        <taxon>Hymenobacteraceae</taxon>
        <taxon>Pontibacter</taxon>
    </lineage>
</organism>